<keyword evidence="10" id="KW-0472">Membrane</keyword>
<keyword evidence="6" id="KW-0547">Nucleotide-binding</keyword>
<evidence type="ECO:0000256" key="10">
    <source>
        <dbReference type="SAM" id="Phobius"/>
    </source>
</evidence>
<evidence type="ECO:0000259" key="12">
    <source>
        <dbReference type="PROSITE" id="PS50885"/>
    </source>
</evidence>
<dbReference type="AlphaFoldDB" id="A0A5A8F0E5"/>
<evidence type="ECO:0000256" key="8">
    <source>
        <dbReference type="ARBA" id="ARBA00022840"/>
    </source>
</evidence>
<evidence type="ECO:0000256" key="9">
    <source>
        <dbReference type="ARBA" id="ARBA00023012"/>
    </source>
</evidence>
<evidence type="ECO:0000256" key="6">
    <source>
        <dbReference type="ARBA" id="ARBA00022741"/>
    </source>
</evidence>
<keyword evidence="8" id="KW-0067">ATP-binding</keyword>
<dbReference type="SUPFAM" id="SSF47384">
    <property type="entry name" value="Homodimeric domain of signal transducing histidine kinase"/>
    <property type="match status" value="1"/>
</dbReference>
<dbReference type="GO" id="GO:0000155">
    <property type="term" value="F:phosphorelay sensor kinase activity"/>
    <property type="evidence" value="ECO:0007669"/>
    <property type="project" value="InterPro"/>
</dbReference>
<dbReference type="InterPro" id="IPR004358">
    <property type="entry name" value="Sig_transdc_His_kin-like_C"/>
</dbReference>
<keyword evidence="4" id="KW-0597">Phosphoprotein</keyword>
<feature type="domain" description="Histidine kinase" evidence="11">
    <location>
        <begin position="317"/>
        <end position="520"/>
    </location>
</feature>
<feature type="transmembrane region" description="Helical" evidence="10">
    <location>
        <begin position="225"/>
        <end position="247"/>
    </location>
</feature>
<dbReference type="PROSITE" id="PS50109">
    <property type="entry name" value="HIS_KIN"/>
    <property type="match status" value="1"/>
</dbReference>
<evidence type="ECO:0000256" key="3">
    <source>
        <dbReference type="ARBA" id="ARBA00012438"/>
    </source>
</evidence>
<dbReference type="Gene3D" id="6.10.340.10">
    <property type="match status" value="1"/>
</dbReference>
<gene>
    <name evidence="13" type="ORF">FHQ18_11930</name>
</gene>
<keyword evidence="7" id="KW-0418">Kinase</keyword>
<dbReference type="InterPro" id="IPR003660">
    <property type="entry name" value="HAMP_dom"/>
</dbReference>
<dbReference type="Pfam" id="PF02518">
    <property type="entry name" value="HATPase_c"/>
    <property type="match status" value="1"/>
</dbReference>
<evidence type="ECO:0000313" key="14">
    <source>
        <dbReference type="Proteomes" id="UP000322876"/>
    </source>
</evidence>
<comment type="caution">
    <text evidence="13">The sequence shown here is derived from an EMBL/GenBank/DDBJ whole genome shotgun (WGS) entry which is preliminary data.</text>
</comment>
<dbReference type="InterPro" id="IPR005467">
    <property type="entry name" value="His_kinase_dom"/>
</dbReference>
<evidence type="ECO:0000256" key="7">
    <source>
        <dbReference type="ARBA" id="ARBA00022777"/>
    </source>
</evidence>
<name>A0A5A8F0E5_9BACT</name>
<dbReference type="Proteomes" id="UP000322876">
    <property type="component" value="Unassembled WGS sequence"/>
</dbReference>
<organism evidence="13 14">
    <name type="scientific">Deferribacter autotrophicus</name>
    <dbReference type="NCBI Taxonomy" id="500465"/>
    <lineage>
        <taxon>Bacteria</taxon>
        <taxon>Pseudomonadati</taxon>
        <taxon>Deferribacterota</taxon>
        <taxon>Deferribacteres</taxon>
        <taxon>Deferribacterales</taxon>
        <taxon>Deferribacteraceae</taxon>
        <taxon>Deferribacter</taxon>
    </lineage>
</organism>
<dbReference type="Gene3D" id="3.30.565.10">
    <property type="entry name" value="Histidine kinase-like ATPase, C-terminal domain"/>
    <property type="match status" value="1"/>
</dbReference>
<dbReference type="SUPFAM" id="SSF158472">
    <property type="entry name" value="HAMP domain-like"/>
    <property type="match status" value="1"/>
</dbReference>
<keyword evidence="9" id="KW-0902">Two-component regulatory system</keyword>
<dbReference type="InterPro" id="IPR036890">
    <property type="entry name" value="HATPase_C_sf"/>
</dbReference>
<keyword evidence="10" id="KW-1133">Transmembrane helix</keyword>
<dbReference type="EC" id="2.7.13.3" evidence="3"/>
<dbReference type="SMART" id="SM00388">
    <property type="entry name" value="HisKA"/>
    <property type="match status" value="1"/>
</dbReference>
<sequence>MLKKGVRLRYYIFLFYIATGLLPLLLLTYYYTQEYINSFLNELQSSVSSSLKNISVSIDEKIDGYRKSTFAIAQLSIIKASMTEYLSPLKKDFLNKRLKEFGDYFGFDSVSLVRENGKVLIETKGKMDNDFLSFKEPIISFDKKLLGYVCTYVKLQKLLKSFIDFTIDKNYKTRKEIIFNDNYFYKENKKLVDPLIFSLALKNAPIKLNYYIDRKAVFINYKSKIVTIVALILSFVFLSIIFSFYFLNWITMPYKTLLESYDIVAKGNLNYKITDSHSKEINFVYEQFNQMLDKLKKTQEKIIQIEKLSSLGLLSAGIAHEIKNPLASIKMGLESLKRDSVSCDLETIEILNNEIDRVSKLIVDLLNFAKPSPAMKTKVEISNEIKSCLRLLKHQMDTKRVKVELDLEKYVYFLDKNHFQQILLNILLNSIQAIDENGEIDIKGFRCEEGYILKIIDNGKGIKKEIISKIFDPFFTTKHSGTGLGLSIVYSLCRENDIEFDIKSDEGVGTEVILKFKRCDEDV</sequence>
<proteinExistence type="predicted"/>
<dbReference type="GO" id="GO:0005524">
    <property type="term" value="F:ATP binding"/>
    <property type="evidence" value="ECO:0007669"/>
    <property type="project" value="UniProtKB-KW"/>
</dbReference>
<evidence type="ECO:0000256" key="1">
    <source>
        <dbReference type="ARBA" id="ARBA00000085"/>
    </source>
</evidence>
<keyword evidence="5" id="KW-0808">Transferase</keyword>
<keyword evidence="10" id="KW-0812">Transmembrane</keyword>
<dbReference type="EMBL" id="VFJB01000010">
    <property type="protein sequence ID" value="KAA0256832.1"/>
    <property type="molecule type" value="Genomic_DNA"/>
</dbReference>
<dbReference type="RefSeq" id="WP_149267412.1">
    <property type="nucleotide sequence ID" value="NZ_VFJB01000010.1"/>
</dbReference>
<evidence type="ECO:0000313" key="13">
    <source>
        <dbReference type="EMBL" id="KAA0256832.1"/>
    </source>
</evidence>
<reference evidence="13 14" key="1">
    <citation type="submission" date="2019-06" db="EMBL/GenBank/DDBJ databases">
        <title>Genomic insights into carbon and energy metabolism of Deferribacter autotrophicus revealed new metabolic traits in the phylum Deferribacteres.</title>
        <authorList>
            <person name="Slobodkin A.I."/>
            <person name="Slobodkina G.B."/>
            <person name="Allioux M."/>
            <person name="Alain K."/>
            <person name="Jebbar M."/>
            <person name="Shadrin V."/>
            <person name="Kublanov I.V."/>
            <person name="Toshchakov S.V."/>
            <person name="Bonch-Osmolovskaya E.A."/>
        </authorList>
    </citation>
    <scope>NUCLEOTIDE SEQUENCE [LARGE SCALE GENOMIC DNA]</scope>
    <source>
        <strain evidence="13 14">SL50</strain>
    </source>
</reference>
<keyword evidence="14" id="KW-1185">Reference proteome</keyword>
<comment type="catalytic activity">
    <reaction evidence="1">
        <text>ATP + protein L-histidine = ADP + protein N-phospho-L-histidine.</text>
        <dbReference type="EC" id="2.7.13.3"/>
    </reaction>
</comment>
<evidence type="ECO:0000256" key="4">
    <source>
        <dbReference type="ARBA" id="ARBA00022553"/>
    </source>
</evidence>
<dbReference type="PANTHER" id="PTHR43065">
    <property type="entry name" value="SENSOR HISTIDINE KINASE"/>
    <property type="match status" value="1"/>
</dbReference>
<dbReference type="Pfam" id="PF00512">
    <property type="entry name" value="HisKA"/>
    <property type="match status" value="1"/>
</dbReference>
<dbReference type="CDD" id="cd00082">
    <property type="entry name" value="HisKA"/>
    <property type="match status" value="1"/>
</dbReference>
<evidence type="ECO:0000259" key="11">
    <source>
        <dbReference type="PROSITE" id="PS50109"/>
    </source>
</evidence>
<comment type="subcellular location">
    <subcellularLocation>
        <location evidence="2">Membrane</location>
    </subcellularLocation>
</comment>
<feature type="transmembrane region" description="Helical" evidence="10">
    <location>
        <begin position="12"/>
        <end position="31"/>
    </location>
</feature>
<dbReference type="InterPro" id="IPR003661">
    <property type="entry name" value="HisK_dim/P_dom"/>
</dbReference>
<evidence type="ECO:0000256" key="5">
    <source>
        <dbReference type="ARBA" id="ARBA00022679"/>
    </source>
</evidence>
<accession>A0A5A8F0E5</accession>
<dbReference type="Gene3D" id="1.10.287.130">
    <property type="match status" value="1"/>
</dbReference>
<feature type="domain" description="HAMP" evidence="12">
    <location>
        <begin position="248"/>
        <end position="300"/>
    </location>
</feature>
<protein>
    <recommendedName>
        <fullName evidence="3">histidine kinase</fullName>
        <ecNumber evidence="3">2.7.13.3</ecNumber>
    </recommendedName>
</protein>
<dbReference type="SMART" id="SM00387">
    <property type="entry name" value="HATPase_c"/>
    <property type="match status" value="1"/>
</dbReference>
<dbReference type="GO" id="GO:0016020">
    <property type="term" value="C:membrane"/>
    <property type="evidence" value="ECO:0007669"/>
    <property type="project" value="UniProtKB-SubCell"/>
</dbReference>
<dbReference type="SUPFAM" id="SSF55874">
    <property type="entry name" value="ATPase domain of HSP90 chaperone/DNA topoisomerase II/histidine kinase"/>
    <property type="match status" value="1"/>
</dbReference>
<dbReference type="OrthoDB" id="9815750at2"/>
<dbReference type="PANTHER" id="PTHR43065:SF10">
    <property type="entry name" value="PEROXIDE STRESS-ACTIVATED HISTIDINE KINASE MAK3"/>
    <property type="match status" value="1"/>
</dbReference>
<dbReference type="PRINTS" id="PR00344">
    <property type="entry name" value="BCTRLSENSOR"/>
</dbReference>
<dbReference type="PROSITE" id="PS50885">
    <property type="entry name" value="HAMP"/>
    <property type="match status" value="1"/>
</dbReference>
<dbReference type="InterPro" id="IPR003594">
    <property type="entry name" value="HATPase_dom"/>
</dbReference>
<evidence type="ECO:0000256" key="2">
    <source>
        <dbReference type="ARBA" id="ARBA00004370"/>
    </source>
</evidence>
<dbReference type="InterPro" id="IPR036097">
    <property type="entry name" value="HisK_dim/P_sf"/>
</dbReference>